<gene>
    <name evidence="1" type="ORF">K8W02_02505</name>
</gene>
<comment type="caution">
    <text evidence="1">The sequence shown here is derived from an EMBL/GenBank/DDBJ whole genome shotgun (WGS) entry which is preliminary data.</text>
</comment>
<evidence type="ECO:0000313" key="2">
    <source>
        <dbReference type="Proteomes" id="UP000717835"/>
    </source>
</evidence>
<dbReference type="RefSeq" id="WP_276826205.1">
    <property type="nucleotide sequence ID" value="NZ_DYVX01000017.1"/>
</dbReference>
<sequence length="219" mass="26188">MLNIYFHVLDEVTQPIYKELRDLRPKEIKLWFNSVDCDRNKIQQRDKRLIDRNVKDDDLFCFLWNIKKTEVVSLYGDGLKHLATWHDTFQENFICIDRLVPPKNRLVLFRDAVHKEDHPKGFIQVPCFNDLGKLIDYLKNLGFFQFSLENSKRFTKTNFVIQGVPVYQENSTKYYWYLDNFHQTHYEVFDSNGKRHLGEADLDGNLDKSKKDKSKKAIF</sequence>
<accession>A0A921HUU3</accession>
<dbReference type="EMBL" id="DYVX01000017">
    <property type="protein sequence ID" value="HJF91248.1"/>
    <property type="molecule type" value="Genomic_DNA"/>
</dbReference>
<dbReference type="Proteomes" id="UP000717835">
    <property type="component" value="Unassembled WGS sequence"/>
</dbReference>
<name>A0A921HUU3_9BACT</name>
<proteinExistence type="predicted"/>
<reference evidence="1" key="2">
    <citation type="submission" date="2021-09" db="EMBL/GenBank/DDBJ databases">
        <authorList>
            <person name="Gilroy R."/>
        </authorList>
    </citation>
    <scope>NUCLEOTIDE SEQUENCE</scope>
    <source>
        <strain evidence="1">CHK55-1828</strain>
    </source>
</reference>
<protein>
    <submittedName>
        <fullName evidence="1">Uncharacterized protein</fullName>
    </submittedName>
</protein>
<dbReference type="AlphaFoldDB" id="A0A921HUU3"/>
<organism evidence="1 2">
    <name type="scientific">Mediterranea massiliensis</name>
    <dbReference type="NCBI Taxonomy" id="1841865"/>
    <lineage>
        <taxon>Bacteria</taxon>
        <taxon>Pseudomonadati</taxon>
        <taxon>Bacteroidota</taxon>
        <taxon>Bacteroidia</taxon>
        <taxon>Bacteroidales</taxon>
        <taxon>Bacteroidaceae</taxon>
        <taxon>Mediterranea</taxon>
    </lineage>
</organism>
<evidence type="ECO:0000313" key="1">
    <source>
        <dbReference type="EMBL" id="HJF91248.1"/>
    </source>
</evidence>
<reference evidence="1" key="1">
    <citation type="journal article" date="2021" name="PeerJ">
        <title>Extensive microbial diversity within the chicken gut microbiome revealed by metagenomics and culture.</title>
        <authorList>
            <person name="Gilroy R."/>
            <person name="Ravi A."/>
            <person name="Getino M."/>
            <person name="Pursley I."/>
            <person name="Horton D.L."/>
            <person name="Alikhan N.F."/>
            <person name="Baker D."/>
            <person name="Gharbi K."/>
            <person name="Hall N."/>
            <person name="Watson M."/>
            <person name="Adriaenssens E.M."/>
            <person name="Foster-Nyarko E."/>
            <person name="Jarju S."/>
            <person name="Secka A."/>
            <person name="Antonio M."/>
            <person name="Oren A."/>
            <person name="Chaudhuri R.R."/>
            <person name="La Ragione R."/>
            <person name="Hildebrand F."/>
            <person name="Pallen M.J."/>
        </authorList>
    </citation>
    <scope>NUCLEOTIDE SEQUENCE</scope>
    <source>
        <strain evidence="1">CHK55-1828</strain>
    </source>
</reference>